<dbReference type="Pfam" id="PF02518">
    <property type="entry name" value="HATPase_c"/>
    <property type="match status" value="1"/>
</dbReference>
<keyword evidence="5" id="KW-0597">Phosphoprotein</keyword>
<keyword evidence="7" id="KW-0547">Nucleotide-binding</keyword>
<keyword evidence="17" id="KW-1185">Reference proteome</keyword>
<keyword evidence="12" id="KW-0175">Coiled coil</keyword>
<dbReference type="EC" id="2.7.13.3" evidence="3"/>
<keyword evidence="13" id="KW-0812">Transmembrane</keyword>
<dbReference type="InterPro" id="IPR003594">
    <property type="entry name" value="HATPase_dom"/>
</dbReference>
<dbReference type="PRINTS" id="PR00344">
    <property type="entry name" value="BCTRLSENSOR"/>
</dbReference>
<dbReference type="Gene3D" id="3.30.565.10">
    <property type="entry name" value="Histidine kinase-like ATPase, C-terminal domain"/>
    <property type="match status" value="1"/>
</dbReference>
<keyword evidence="6" id="KW-0808">Transferase</keyword>
<dbReference type="GO" id="GO:0005524">
    <property type="term" value="F:ATP binding"/>
    <property type="evidence" value="ECO:0007669"/>
    <property type="project" value="UniProtKB-KW"/>
</dbReference>
<keyword evidence="4" id="KW-1003">Cell membrane</keyword>
<evidence type="ECO:0000256" key="6">
    <source>
        <dbReference type="ARBA" id="ARBA00022679"/>
    </source>
</evidence>
<dbReference type="PROSITE" id="PS50885">
    <property type="entry name" value="HAMP"/>
    <property type="match status" value="1"/>
</dbReference>
<dbReference type="InterPro" id="IPR050640">
    <property type="entry name" value="Bact_2-comp_sensor_kinase"/>
</dbReference>
<dbReference type="InterPro" id="IPR004358">
    <property type="entry name" value="Sig_transdc_His_kin-like_C"/>
</dbReference>
<dbReference type="GO" id="GO:0000155">
    <property type="term" value="F:phosphorelay sensor kinase activity"/>
    <property type="evidence" value="ECO:0007669"/>
    <property type="project" value="InterPro"/>
</dbReference>
<dbReference type="GO" id="GO:0005886">
    <property type="term" value="C:plasma membrane"/>
    <property type="evidence" value="ECO:0007669"/>
    <property type="project" value="UniProtKB-SubCell"/>
</dbReference>
<dbReference type="Gene3D" id="6.10.340.10">
    <property type="match status" value="1"/>
</dbReference>
<dbReference type="AlphaFoldDB" id="A0A7X0VGM6"/>
<dbReference type="Pfam" id="PF06580">
    <property type="entry name" value="His_kinase"/>
    <property type="match status" value="1"/>
</dbReference>
<evidence type="ECO:0000256" key="10">
    <source>
        <dbReference type="ARBA" id="ARBA00023012"/>
    </source>
</evidence>
<organism evidence="16 17">
    <name type="scientific">Cohnella nanjingensis</name>
    <dbReference type="NCBI Taxonomy" id="1387779"/>
    <lineage>
        <taxon>Bacteria</taxon>
        <taxon>Bacillati</taxon>
        <taxon>Bacillota</taxon>
        <taxon>Bacilli</taxon>
        <taxon>Bacillales</taxon>
        <taxon>Paenibacillaceae</taxon>
        <taxon>Cohnella</taxon>
    </lineage>
</organism>
<evidence type="ECO:0000259" key="14">
    <source>
        <dbReference type="PROSITE" id="PS50109"/>
    </source>
</evidence>
<evidence type="ECO:0000259" key="15">
    <source>
        <dbReference type="PROSITE" id="PS50885"/>
    </source>
</evidence>
<feature type="domain" description="Histidine kinase" evidence="14">
    <location>
        <begin position="413"/>
        <end position="518"/>
    </location>
</feature>
<keyword evidence="10" id="KW-0902">Two-component regulatory system</keyword>
<dbReference type="PROSITE" id="PS50109">
    <property type="entry name" value="HIS_KIN"/>
    <property type="match status" value="1"/>
</dbReference>
<dbReference type="SUPFAM" id="SSF55874">
    <property type="entry name" value="ATPase domain of HSP90 chaperone/DNA topoisomerase II/histidine kinase"/>
    <property type="match status" value="1"/>
</dbReference>
<comment type="caution">
    <text evidence="16">The sequence shown here is derived from an EMBL/GenBank/DDBJ whole genome shotgun (WGS) entry which is preliminary data.</text>
</comment>
<dbReference type="EMBL" id="JACJVP010000028">
    <property type="protein sequence ID" value="MBB6672518.1"/>
    <property type="molecule type" value="Genomic_DNA"/>
</dbReference>
<keyword evidence="8 16" id="KW-0418">Kinase</keyword>
<dbReference type="SMART" id="SM00387">
    <property type="entry name" value="HATPase_c"/>
    <property type="match status" value="1"/>
</dbReference>
<evidence type="ECO:0000256" key="12">
    <source>
        <dbReference type="SAM" id="Coils"/>
    </source>
</evidence>
<sequence>MKQFTLSLDNTLTNMNYVSQQLAFDGGVGRDLDQWLDEEDLYRKATLTERISMELNLISLTNPTIGLTFYCDRDAKSVVFPNPQVASGFNLRELPVLIKMNTITVYGPHPSLDRFNSNKVLSVVRKVDLPDRAGIYVYVETSFNYDQNLLEENKKVNRDHLILDKEGVVTYSDRGDAFPVGSRLEVGRTGQPREMKGFYLFEEPTSQGWRAVNVIPRSEYNAEIDRWLWQILAIFLFSLLLGIVLARQIWRMVYRPLNKINNEIQRVEKSDFHSPVMPTSIVEFDRLLRHLERMRSRIEDLLVEVERKEKRRADFEVEKLLYQINPHFIHNTLDTIRWLARLKGNDEIDEIASSLNKLLYYNLGKKSHRSTVAEEIEALKDYLTLQKIRYDFEFLVDISVSDDILSCEIPRFVLQPLVENSLYHGHLAKDGRIEVRIEPAGDSRFTIAVKDNGKGISQQELKKLMGEHKEEDKRIGLGIGTYYVKKAIESHFGDEAEFRIESDPNRGTTVSLRLPRRFTGGGHD</sequence>
<dbReference type="Proteomes" id="UP000547209">
    <property type="component" value="Unassembled WGS sequence"/>
</dbReference>
<evidence type="ECO:0000256" key="2">
    <source>
        <dbReference type="ARBA" id="ARBA00004651"/>
    </source>
</evidence>
<feature type="coiled-coil region" evidence="12">
    <location>
        <begin position="284"/>
        <end position="318"/>
    </location>
</feature>
<evidence type="ECO:0000256" key="7">
    <source>
        <dbReference type="ARBA" id="ARBA00022741"/>
    </source>
</evidence>
<dbReference type="PANTHER" id="PTHR34220">
    <property type="entry name" value="SENSOR HISTIDINE KINASE YPDA"/>
    <property type="match status" value="1"/>
</dbReference>
<comment type="catalytic activity">
    <reaction evidence="1">
        <text>ATP + protein L-histidine = ADP + protein N-phospho-L-histidine.</text>
        <dbReference type="EC" id="2.7.13.3"/>
    </reaction>
</comment>
<protein>
    <recommendedName>
        <fullName evidence="3">histidine kinase</fullName>
        <ecNumber evidence="3">2.7.13.3</ecNumber>
    </recommendedName>
</protein>
<keyword evidence="9" id="KW-0067">ATP-binding</keyword>
<evidence type="ECO:0000256" key="8">
    <source>
        <dbReference type="ARBA" id="ARBA00022777"/>
    </source>
</evidence>
<dbReference type="InterPro" id="IPR003660">
    <property type="entry name" value="HAMP_dom"/>
</dbReference>
<evidence type="ECO:0000256" key="9">
    <source>
        <dbReference type="ARBA" id="ARBA00022840"/>
    </source>
</evidence>
<keyword evidence="13" id="KW-1133">Transmembrane helix</keyword>
<dbReference type="InterPro" id="IPR036890">
    <property type="entry name" value="HATPase_C_sf"/>
</dbReference>
<evidence type="ECO:0000256" key="1">
    <source>
        <dbReference type="ARBA" id="ARBA00000085"/>
    </source>
</evidence>
<dbReference type="RefSeq" id="WP_185144000.1">
    <property type="nucleotide sequence ID" value="NZ_JACJVP010000028.1"/>
</dbReference>
<dbReference type="Pfam" id="PF00672">
    <property type="entry name" value="HAMP"/>
    <property type="match status" value="1"/>
</dbReference>
<comment type="subcellular location">
    <subcellularLocation>
        <location evidence="2">Cell membrane</location>
        <topology evidence="2">Multi-pass membrane protein</topology>
    </subcellularLocation>
</comment>
<evidence type="ECO:0000256" key="11">
    <source>
        <dbReference type="ARBA" id="ARBA00023136"/>
    </source>
</evidence>
<evidence type="ECO:0000256" key="5">
    <source>
        <dbReference type="ARBA" id="ARBA00022553"/>
    </source>
</evidence>
<evidence type="ECO:0000256" key="3">
    <source>
        <dbReference type="ARBA" id="ARBA00012438"/>
    </source>
</evidence>
<reference evidence="16 17" key="1">
    <citation type="submission" date="2020-08" db="EMBL/GenBank/DDBJ databases">
        <title>Cohnella phylogeny.</title>
        <authorList>
            <person name="Dunlap C."/>
        </authorList>
    </citation>
    <scope>NUCLEOTIDE SEQUENCE [LARGE SCALE GENOMIC DNA]</scope>
    <source>
        <strain evidence="16 17">DSM 28246</strain>
    </source>
</reference>
<evidence type="ECO:0000313" key="17">
    <source>
        <dbReference type="Proteomes" id="UP000547209"/>
    </source>
</evidence>
<proteinExistence type="predicted"/>
<evidence type="ECO:0000313" key="16">
    <source>
        <dbReference type="EMBL" id="MBB6672518.1"/>
    </source>
</evidence>
<evidence type="ECO:0000256" key="13">
    <source>
        <dbReference type="SAM" id="Phobius"/>
    </source>
</evidence>
<name>A0A7X0VGM6_9BACL</name>
<accession>A0A7X0VGM6</accession>
<dbReference type="PANTHER" id="PTHR34220:SF7">
    <property type="entry name" value="SENSOR HISTIDINE KINASE YPDA"/>
    <property type="match status" value="1"/>
</dbReference>
<evidence type="ECO:0000256" key="4">
    <source>
        <dbReference type="ARBA" id="ARBA00022475"/>
    </source>
</evidence>
<feature type="domain" description="HAMP" evidence="15">
    <location>
        <begin position="251"/>
        <end position="303"/>
    </location>
</feature>
<feature type="transmembrane region" description="Helical" evidence="13">
    <location>
        <begin position="227"/>
        <end position="246"/>
    </location>
</feature>
<dbReference type="InterPro" id="IPR010559">
    <property type="entry name" value="Sig_transdc_His_kin_internal"/>
</dbReference>
<keyword evidence="11 13" id="KW-0472">Membrane</keyword>
<dbReference type="InterPro" id="IPR005467">
    <property type="entry name" value="His_kinase_dom"/>
</dbReference>
<gene>
    <name evidence="16" type="ORF">H7C19_17700</name>
</gene>